<reference evidence="3" key="1">
    <citation type="submission" date="2018-06" db="EMBL/GenBank/DDBJ databases">
        <authorList>
            <person name="Zhirakovskaya E."/>
        </authorList>
    </citation>
    <scope>NUCLEOTIDE SEQUENCE</scope>
</reference>
<dbReference type="SUPFAM" id="SSF74653">
    <property type="entry name" value="TolA/TonB C-terminal domain"/>
    <property type="match status" value="1"/>
</dbReference>
<sequence>MSTHFKRHLPKVIGVAIVVLVGLGTITLVKNFLASKPVAARKMVRQITLVQPPPPPPPPEDKPLPEPELEEEVEIPEPEPDMEELPDLADEQPLGDALGLDAEGGAGSDAFGLIGRKGGRGLLAGLGDPKVVYAGRWIERIHDALDANPELKSRAFSVPCVLRVSENGSVADIRLRGSTGDKKIDAEILETVRKLVADGQLPPPGLGAIRFRIRVSL</sequence>
<dbReference type="AlphaFoldDB" id="A0A3B0XY53"/>
<dbReference type="Gene3D" id="3.30.1150.10">
    <property type="match status" value="1"/>
</dbReference>
<protein>
    <recommendedName>
        <fullName evidence="4">TonB-dependent receptor</fullName>
    </recommendedName>
</protein>
<organism evidence="3">
    <name type="scientific">hydrothermal vent metagenome</name>
    <dbReference type="NCBI Taxonomy" id="652676"/>
    <lineage>
        <taxon>unclassified sequences</taxon>
        <taxon>metagenomes</taxon>
        <taxon>ecological metagenomes</taxon>
    </lineage>
</organism>
<keyword evidence="2" id="KW-0472">Membrane</keyword>
<accession>A0A3B0XY53</accession>
<gene>
    <name evidence="3" type="ORF">MNBD_GAMMA13-1489</name>
</gene>
<keyword evidence="2" id="KW-1133">Transmembrane helix</keyword>
<proteinExistence type="predicted"/>
<evidence type="ECO:0000256" key="2">
    <source>
        <dbReference type="SAM" id="Phobius"/>
    </source>
</evidence>
<evidence type="ECO:0000313" key="3">
    <source>
        <dbReference type="EMBL" id="VAW73298.1"/>
    </source>
</evidence>
<dbReference type="EMBL" id="UOFK01000035">
    <property type="protein sequence ID" value="VAW73298.1"/>
    <property type="molecule type" value="Genomic_DNA"/>
</dbReference>
<feature type="compositionally biased region" description="Acidic residues" evidence="1">
    <location>
        <begin position="67"/>
        <end position="86"/>
    </location>
</feature>
<keyword evidence="2" id="KW-0812">Transmembrane</keyword>
<evidence type="ECO:0008006" key="4">
    <source>
        <dbReference type="Google" id="ProtNLM"/>
    </source>
</evidence>
<evidence type="ECO:0000256" key="1">
    <source>
        <dbReference type="SAM" id="MobiDB-lite"/>
    </source>
</evidence>
<feature type="region of interest" description="Disordered" evidence="1">
    <location>
        <begin position="49"/>
        <end position="86"/>
    </location>
</feature>
<feature type="transmembrane region" description="Helical" evidence="2">
    <location>
        <begin position="12"/>
        <end position="33"/>
    </location>
</feature>
<dbReference type="Pfam" id="PF13103">
    <property type="entry name" value="TonB_2"/>
    <property type="match status" value="1"/>
</dbReference>
<name>A0A3B0XY53_9ZZZZ</name>